<comment type="caution">
    <text evidence="4">The sequence shown here is derived from an EMBL/GenBank/DDBJ whole genome shotgun (WGS) entry which is preliminary data.</text>
</comment>
<dbReference type="AlphaFoldDB" id="A0A9N9UQD5"/>
<evidence type="ECO:0000313" key="4">
    <source>
        <dbReference type="EMBL" id="CAG9993024.1"/>
    </source>
</evidence>
<sequence length="471" mass="53340">MPRLTIQNIRFRPTKTIPSGLQVSGSTREPASEKTTKICRSRHGCRECRRRKVKCDETRPVCSRCQKRGLVCFSDPHSPPSVWQLELPWIFAHASTDKVAQTSKPNSSLLQWWFDTACHIMVIDPQVNPLSYPMMEHITASESLLHAIQSISAAHRRFFDRDSRVDCLKERDQALQLVQAELGSKKVSLLASFFTIFILGISSPWIDESVQDYGLEHFLGARATLDIILSDPANWTDPTVRVITGYYLFWDMAIALLGEPLDLPALDTDDMSAIVESMQDYCHPIAGRSAKIFYLLGLVGRYVRRVMSDGKRDLFFEMNTEDALLVWEPTEVNTHVRSLCNSFRSQALILLYQVRSFSPLPLLEHQDHIEGQIHSHALSAVSQLLDTPVTQHCFNIQAIPLTVAASGLKSADSDLRQQVVTRLKAIYSTSRVRTILLATSLLEELWELHDAGVHITYVELMLSKNWKLTLV</sequence>
<evidence type="ECO:0000259" key="3">
    <source>
        <dbReference type="PROSITE" id="PS50048"/>
    </source>
</evidence>
<dbReference type="GO" id="GO:0000981">
    <property type="term" value="F:DNA-binding transcription factor activity, RNA polymerase II-specific"/>
    <property type="evidence" value="ECO:0007669"/>
    <property type="project" value="InterPro"/>
</dbReference>
<dbReference type="Pfam" id="PF00172">
    <property type="entry name" value="Zn_clus"/>
    <property type="match status" value="1"/>
</dbReference>
<dbReference type="InterPro" id="IPR001138">
    <property type="entry name" value="Zn2Cys6_DnaBD"/>
</dbReference>
<dbReference type="CDD" id="cd00067">
    <property type="entry name" value="GAL4"/>
    <property type="match status" value="1"/>
</dbReference>
<dbReference type="OrthoDB" id="416217at2759"/>
<accession>A0A9N9UQD5</accession>
<proteinExistence type="predicted"/>
<dbReference type="Pfam" id="PF11951">
    <property type="entry name" value="Fungal_trans_2"/>
    <property type="match status" value="1"/>
</dbReference>
<reference evidence="4" key="1">
    <citation type="submission" date="2021-10" db="EMBL/GenBank/DDBJ databases">
        <authorList>
            <person name="Piombo E."/>
        </authorList>
    </citation>
    <scope>NUCLEOTIDE SEQUENCE</scope>
</reference>
<gene>
    <name evidence="4" type="ORF">CBYS24578_00016874</name>
</gene>
<dbReference type="Gene3D" id="4.10.240.10">
    <property type="entry name" value="Zn(2)-C6 fungal-type DNA-binding domain"/>
    <property type="match status" value="1"/>
</dbReference>
<evidence type="ECO:0000256" key="2">
    <source>
        <dbReference type="ARBA" id="ARBA00023242"/>
    </source>
</evidence>
<dbReference type="PANTHER" id="PTHR37534">
    <property type="entry name" value="TRANSCRIPTIONAL ACTIVATOR PROTEIN UGA3"/>
    <property type="match status" value="1"/>
</dbReference>
<dbReference type="PROSITE" id="PS50048">
    <property type="entry name" value="ZN2_CY6_FUNGAL_2"/>
    <property type="match status" value="1"/>
</dbReference>
<dbReference type="SUPFAM" id="SSF57701">
    <property type="entry name" value="Zn2/Cys6 DNA-binding domain"/>
    <property type="match status" value="1"/>
</dbReference>
<dbReference type="InterPro" id="IPR021858">
    <property type="entry name" value="Fun_TF"/>
</dbReference>
<dbReference type="PANTHER" id="PTHR37534:SF11">
    <property type="entry name" value="ZN(II)2CYS6 TRANSCRIPTION FACTOR (EUROFUNG)"/>
    <property type="match status" value="1"/>
</dbReference>
<name>A0A9N9UQD5_9HYPO</name>
<comment type="subcellular location">
    <subcellularLocation>
        <location evidence="1">Nucleus</location>
    </subcellularLocation>
</comment>
<dbReference type="GO" id="GO:0005634">
    <property type="term" value="C:nucleus"/>
    <property type="evidence" value="ECO:0007669"/>
    <property type="project" value="UniProtKB-SubCell"/>
</dbReference>
<keyword evidence="2" id="KW-0539">Nucleus</keyword>
<evidence type="ECO:0000256" key="1">
    <source>
        <dbReference type="ARBA" id="ARBA00004123"/>
    </source>
</evidence>
<dbReference type="Proteomes" id="UP000754883">
    <property type="component" value="Unassembled WGS sequence"/>
</dbReference>
<dbReference type="EMBL" id="CABFNO020001508">
    <property type="protein sequence ID" value="CAG9993024.1"/>
    <property type="molecule type" value="Genomic_DNA"/>
</dbReference>
<keyword evidence="5" id="KW-1185">Reference proteome</keyword>
<dbReference type="SMART" id="SM00066">
    <property type="entry name" value="GAL4"/>
    <property type="match status" value="1"/>
</dbReference>
<dbReference type="PROSITE" id="PS00463">
    <property type="entry name" value="ZN2_CY6_FUNGAL_1"/>
    <property type="match status" value="1"/>
</dbReference>
<protein>
    <recommendedName>
        <fullName evidence="3">Zn(2)-C6 fungal-type domain-containing protein</fullName>
    </recommendedName>
</protein>
<dbReference type="GO" id="GO:0000976">
    <property type="term" value="F:transcription cis-regulatory region binding"/>
    <property type="evidence" value="ECO:0007669"/>
    <property type="project" value="TreeGrafter"/>
</dbReference>
<feature type="domain" description="Zn(2)-C6 fungal-type" evidence="3">
    <location>
        <begin position="44"/>
        <end position="72"/>
    </location>
</feature>
<organism evidence="4 5">
    <name type="scientific">Clonostachys byssicola</name>
    <dbReference type="NCBI Taxonomy" id="160290"/>
    <lineage>
        <taxon>Eukaryota</taxon>
        <taxon>Fungi</taxon>
        <taxon>Dikarya</taxon>
        <taxon>Ascomycota</taxon>
        <taxon>Pezizomycotina</taxon>
        <taxon>Sordariomycetes</taxon>
        <taxon>Hypocreomycetidae</taxon>
        <taxon>Hypocreales</taxon>
        <taxon>Bionectriaceae</taxon>
        <taxon>Clonostachys</taxon>
    </lineage>
</organism>
<dbReference type="GO" id="GO:0045944">
    <property type="term" value="P:positive regulation of transcription by RNA polymerase II"/>
    <property type="evidence" value="ECO:0007669"/>
    <property type="project" value="TreeGrafter"/>
</dbReference>
<dbReference type="GO" id="GO:0008270">
    <property type="term" value="F:zinc ion binding"/>
    <property type="evidence" value="ECO:0007669"/>
    <property type="project" value="InterPro"/>
</dbReference>
<evidence type="ECO:0000313" key="5">
    <source>
        <dbReference type="Proteomes" id="UP000754883"/>
    </source>
</evidence>
<dbReference type="InterPro" id="IPR036864">
    <property type="entry name" value="Zn2-C6_fun-type_DNA-bd_sf"/>
</dbReference>